<feature type="binding site" evidence="2">
    <location>
        <position position="441"/>
    </location>
    <ligand>
        <name>Mg(2+)</name>
        <dbReference type="ChEBI" id="CHEBI:18420"/>
    </ligand>
</feature>
<feature type="binding site" evidence="2">
    <location>
        <position position="165"/>
    </location>
    <ligand>
        <name>a divalent metal cation</name>
        <dbReference type="ChEBI" id="CHEBI:60240"/>
        <note>catalytic</note>
    </ligand>
</feature>
<dbReference type="PANTHER" id="PTHR12110:SF21">
    <property type="entry name" value="XYLOSE ISOMERASE-LIKE TIM BARREL DOMAIN-CONTAINING PROTEIN"/>
    <property type="match status" value="1"/>
</dbReference>
<dbReference type="SUPFAM" id="SSF54593">
    <property type="entry name" value="Glyoxalase/Bleomycin resistance protein/Dihydroxybiphenyl dioxygenase"/>
    <property type="match status" value="1"/>
</dbReference>
<dbReference type="Gene3D" id="3.10.180.10">
    <property type="entry name" value="2,3-Dihydroxybiphenyl 1,2-Dioxygenase, domain 1"/>
    <property type="match status" value="2"/>
</dbReference>
<evidence type="ECO:0000313" key="4">
    <source>
        <dbReference type="EMBL" id="GEO18912.1"/>
    </source>
</evidence>
<comment type="similarity">
    <text evidence="2">Belongs to the bacterial two-domain DSD family.</text>
</comment>
<keyword evidence="4" id="KW-0560">Oxidoreductase</keyword>
<reference evidence="4 5" key="1">
    <citation type="submission" date="2019-07" db="EMBL/GenBank/DDBJ databases">
        <title>Whole genome shotgun sequence of Microvirga aerophila NBRC 106136.</title>
        <authorList>
            <person name="Hosoyama A."/>
            <person name="Uohara A."/>
            <person name="Ohji S."/>
            <person name="Ichikawa N."/>
        </authorList>
    </citation>
    <scope>NUCLEOTIDE SEQUENCE [LARGE SCALE GENOMIC DNA]</scope>
    <source>
        <strain evidence="4 5">NBRC 106136</strain>
    </source>
</reference>
<comment type="function">
    <text evidence="2">Catalyzes the conversion of 3-dehydroshikimate to protocatechuate (3,4-dihydroxybenzoate), a common intermediate of quinate and shikimate degradation pathways.</text>
</comment>
<dbReference type="InterPro" id="IPR041736">
    <property type="entry name" value="4OHPhenylPyrv_dOase_N"/>
</dbReference>
<dbReference type="InterPro" id="IPR013022">
    <property type="entry name" value="Xyl_isomerase-like_TIM-brl"/>
</dbReference>
<feature type="binding site" evidence="2">
    <location>
        <position position="239"/>
    </location>
    <ligand>
        <name>a divalent metal cation</name>
        <dbReference type="ChEBI" id="CHEBI:60240"/>
        <note>catalytic</note>
    </ligand>
</feature>
<comment type="cofactor">
    <cofactor evidence="2">
        <name>a divalent metal cation</name>
        <dbReference type="ChEBI" id="CHEBI:60240"/>
    </cofactor>
</comment>
<dbReference type="RefSeq" id="WP_114189416.1">
    <property type="nucleotide sequence ID" value="NZ_BJYU01000272.1"/>
</dbReference>
<feature type="domain" description="VOC" evidence="3">
    <location>
        <begin position="438"/>
        <end position="587"/>
    </location>
</feature>
<dbReference type="Gene3D" id="3.20.20.150">
    <property type="entry name" value="Divalent-metal-dependent TIM barrel enzymes"/>
    <property type="match status" value="1"/>
</dbReference>
<dbReference type="GO" id="GO:0046872">
    <property type="term" value="F:metal ion binding"/>
    <property type="evidence" value="ECO:0007669"/>
    <property type="project" value="UniProtKB-UniRule"/>
</dbReference>
<keyword evidence="1 2" id="KW-0479">Metal-binding</keyword>
<feature type="binding site" evidence="2">
    <location>
        <position position="191"/>
    </location>
    <ligand>
        <name>a divalent metal cation</name>
        <dbReference type="ChEBI" id="CHEBI:60240"/>
        <note>catalytic</note>
    </ligand>
</feature>
<organism evidence="4 5">
    <name type="scientific">Microvirga aerophila</name>
    <dbReference type="NCBI Taxonomy" id="670291"/>
    <lineage>
        <taxon>Bacteria</taxon>
        <taxon>Pseudomonadati</taxon>
        <taxon>Pseudomonadota</taxon>
        <taxon>Alphaproteobacteria</taxon>
        <taxon>Hyphomicrobiales</taxon>
        <taxon>Methylobacteriaceae</taxon>
        <taxon>Microvirga</taxon>
    </lineage>
</organism>
<feature type="binding site" evidence="2">
    <location>
        <position position="596"/>
    </location>
    <ligand>
        <name>Mg(2+)</name>
        <dbReference type="ChEBI" id="CHEBI:18420"/>
    </ligand>
</feature>
<sequence>MQTAIATVSLSGTLDEKLQAIAAAQFKGVEIFENDLLSFNGTPADVRRIVADLGLETITFQPFRDFEGMPEPQRAKVFDRAERKFDLMQELGCNLLLVCSNVSPHALGGIDRAAADFHELGERAAKRGIRVGFEALAWGRHINDYRDAWEVVRRANHPSIGLVLDSFHALVCGTPLDAIRSIQSDRIFLVQVADAPLLDMDYLSWSRHYRCFPGQGDLAVDDFMDALQATGFDGLISLEIFNDRFRAGSARSVAVDGQRSLLFMLDQLQRRTGSPVSGLPDLPPRAACHGVEFVEFAMDERSAKAFEHSLSGLGFGKVGKHRSKEVTHWRQGDINIVVNCDKEGFAHSFNITHGPSVCAIALRVDDAPATLERAVRLLDHPFRQAVGPGELDIPAVRGLGGSLIYFVDQKTGFNRLWDADFEPVIEHHGDFSGAGLTAYDHLSQAMHYEEMLTWLLFYISLLDVRKTPTQNVIDPGGVVQSQVVETEDGTFRLALNASQSRHTQASRFLTDIFGSGVQHIALTTSDIFATVERLRANGIELLPIPENYYDDLEARTDLSADEIDRLRDANILYDREGAAEFFQVYTKTLEGGFFFEIVERRGYQGFGAVNASIRLAAQTRLAPHPTMPRP</sequence>
<evidence type="ECO:0000259" key="3">
    <source>
        <dbReference type="PROSITE" id="PS51819"/>
    </source>
</evidence>
<dbReference type="InterPro" id="IPR029068">
    <property type="entry name" value="Glyas_Bleomycin-R_OHBP_Dase"/>
</dbReference>
<dbReference type="Pfam" id="PF14696">
    <property type="entry name" value="Glyoxalase_5"/>
    <property type="match status" value="1"/>
</dbReference>
<dbReference type="InterPro" id="IPR036237">
    <property type="entry name" value="Xyl_isomerase-like_sf"/>
</dbReference>
<name>A0A512C3Y2_9HYPH</name>
<dbReference type="OrthoDB" id="9780241at2"/>
<dbReference type="PROSITE" id="PS51819">
    <property type="entry name" value="VOC"/>
    <property type="match status" value="2"/>
</dbReference>
<dbReference type="InterPro" id="IPR043700">
    <property type="entry name" value="DSD"/>
</dbReference>
<evidence type="ECO:0000313" key="5">
    <source>
        <dbReference type="Proteomes" id="UP000321085"/>
    </source>
</evidence>
<comment type="catalytic activity">
    <reaction evidence="2">
        <text>3-dehydroshikimate = 3,4-dihydroxybenzoate + H2O</text>
        <dbReference type="Rhea" id="RHEA:24848"/>
        <dbReference type="ChEBI" id="CHEBI:15377"/>
        <dbReference type="ChEBI" id="CHEBI:16630"/>
        <dbReference type="ChEBI" id="CHEBI:36241"/>
        <dbReference type="EC" id="4.2.1.118"/>
    </reaction>
</comment>
<dbReference type="Pfam" id="PF00903">
    <property type="entry name" value="Glyoxalase"/>
    <property type="match status" value="1"/>
</dbReference>
<dbReference type="SUPFAM" id="SSF51658">
    <property type="entry name" value="Xylose isomerase-like"/>
    <property type="match status" value="1"/>
</dbReference>
<evidence type="ECO:0000256" key="1">
    <source>
        <dbReference type="ARBA" id="ARBA00022723"/>
    </source>
</evidence>
<dbReference type="CDD" id="cd08342">
    <property type="entry name" value="HPPD_N_like"/>
    <property type="match status" value="1"/>
</dbReference>
<dbReference type="GO" id="GO:0046279">
    <property type="term" value="P:3,4-dihydroxybenzoate biosynthetic process"/>
    <property type="evidence" value="ECO:0007669"/>
    <property type="project" value="UniProtKB-UniRule"/>
</dbReference>
<dbReference type="InterPro" id="IPR037523">
    <property type="entry name" value="VOC_core"/>
</dbReference>
<dbReference type="GO" id="GO:0051213">
    <property type="term" value="F:dioxygenase activity"/>
    <property type="evidence" value="ECO:0007669"/>
    <property type="project" value="UniProtKB-KW"/>
</dbReference>
<comment type="caution">
    <text evidence="4">The sequence shown here is derived from an EMBL/GenBank/DDBJ whole genome shotgun (WGS) entry which is preliminary data.</text>
</comment>
<protein>
    <recommendedName>
        <fullName evidence="2">3-dehydroshikimate dehydratase</fullName>
        <shortName evidence="2">DSD</shortName>
        <ecNumber evidence="2">4.2.1.118</ecNumber>
    </recommendedName>
</protein>
<feature type="binding site" evidence="2">
    <location>
        <position position="519"/>
    </location>
    <ligand>
        <name>Mg(2+)</name>
        <dbReference type="ChEBI" id="CHEBI:18420"/>
    </ligand>
</feature>
<dbReference type="InterPro" id="IPR004360">
    <property type="entry name" value="Glyas_Fos-R_dOase_dom"/>
</dbReference>
<dbReference type="Proteomes" id="UP000321085">
    <property type="component" value="Unassembled WGS sequence"/>
</dbReference>
<gene>
    <name evidence="4" type="ORF">MAE02_66080</name>
</gene>
<dbReference type="HAMAP" id="MF_02238">
    <property type="entry name" value="DSD"/>
    <property type="match status" value="1"/>
</dbReference>
<dbReference type="InterPro" id="IPR050312">
    <property type="entry name" value="IolE/XylAMocC-like"/>
</dbReference>
<dbReference type="EC" id="4.2.1.118" evidence="2"/>
<dbReference type="AlphaFoldDB" id="A0A512C3Y2"/>
<dbReference type="EMBL" id="BJYU01000272">
    <property type="protein sequence ID" value="GEO18912.1"/>
    <property type="molecule type" value="Genomic_DNA"/>
</dbReference>
<keyword evidence="5" id="KW-1185">Reference proteome</keyword>
<keyword evidence="4" id="KW-0223">Dioxygenase</keyword>
<dbReference type="PANTHER" id="PTHR12110">
    <property type="entry name" value="HYDROXYPYRUVATE ISOMERASE"/>
    <property type="match status" value="1"/>
</dbReference>
<dbReference type="GO" id="GO:0046565">
    <property type="term" value="F:3-dehydroshikimate dehydratase activity"/>
    <property type="evidence" value="ECO:0007669"/>
    <property type="project" value="UniProtKB-UniRule"/>
</dbReference>
<feature type="binding site" evidence="2">
    <location>
        <position position="134"/>
    </location>
    <ligand>
        <name>a divalent metal cation</name>
        <dbReference type="ChEBI" id="CHEBI:60240"/>
        <note>catalytic</note>
    </ligand>
</feature>
<comment type="pathway">
    <text evidence="2">Aromatic compound metabolism; 3,4-dihydroxybenzoate biosynthesis.</text>
</comment>
<dbReference type="UniPathway" id="UPA00088"/>
<evidence type="ECO:0000256" key="2">
    <source>
        <dbReference type="HAMAP-Rule" id="MF_02238"/>
    </source>
</evidence>
<feature type="domain" description="VOC" evidence="3">
    <location>
        <begin position="290"/>
        <end position="409"/>
    </location>
</feature>
<keyword evidence="2" id="KW-0456">Lyase</keyword>
<accession>A0A512C3Y2</accession>
<keyword evidence="4" id="KW-0670">Pyruvate</keyword>
<proteinExistence type="inferred from homology"/>
<dbReference type="Pfam" id="PF01261">
    <property type="entry name" value="AP_endonuc_2"/>
    <property type="match status" value="1"/>
</dbReference>